<sequence>MSPKKIKDLDVEKGDKVPGRVRQLASRISNVSVFSLAPVGATSTLPQRPKSHQRFANEPLEGFSATRLDHRQRRPREPAIGLAAHRRLPQPPRQLYSLPASHPPVPSAPKPTPIIPNVRHGPKFPCIEWVEERENSIKSTARRGVAAYYHRSYQFRSIKRKREEQVPGGKRDTEIKPTEQRPDKLVMILGLTNVRRANAQTKVNARLQKTNKRS</sequence>
<evidence type="ECO:0000313" key="3">
    <source>
        <dbReference type="Proteomes" id="UP000663193"/>
    </source>
</evidence>
<dbReference type="OrthoDB" id="3785820at2759"/>
<proteinExistence type="predicted"/>
<feature type="compositionally biased region" description="Basic and acidic residues" evidence="1">
    <location>
        <begin position="161"/>
        <end position="181"/>
    </location>
</feature>
<evidence type="ECO:0000256" key="1">
    <source>
        <dbReference type="SAM" id="MobiDB-lite"/>
    </source>
</evidence>
<feature type="compositionally biased region" description="Pro residues" evidence="1">
    <location>
        <begin position="101"/>
        <end position="114"/>
    </location>
</feature>
<reference evidence="3" key="1">
    <citation type="journal article" date="2021" name="BMC Genomics">
        <title>Chromosome-level genome assembly and manually-curated proteome of model necrotroph Parastagonospora nodorum Sn15 reveals a genome-wide trove of candidate effector homologs, and redundancy of virulence-related functions within an accessory chromosome.</title>
        <authorList>
            <person name="Bertazzoni S."/>
            <person name="Jones D.A.B."/>
            <person name="Phan H.T."/>
            <person name="Tan K.-C."/>
            <person name="Hane J.K."/>
        </authorList>
    </citation>
    <scope>NUCLEOTIDE SEQUENCE [LARGE SCALE GENOMIC DNA]</scope>
    <source>
        <strain evidence="3">SN15 / ATCC MYA-4574 / FGSC 10173)</strain>
    </source>
</reference>
<dbReference type="AlphaFoldDB" id="A0A7U2F497"/>
<keyword evidence="3" id="KW-1185">Reference proteome</keyword>
<protein>
    <submittedName>
        <fullName evidence="2">Uncharacterized protein</fullName>
    </submittedName>
</protein>
<name>A0A7U2F497_PHANO</name>
<evidence type="ECO:0000313" key="2">
    <source>
        <dbReference type="EMBL" id="QRC97368.1"/>
    </source>
</evidence>
<accession>A0A7U2F497</accession>
<gene>
    <name evidence="2" type="ORF">JI435_088530</name>
</gene>
<feature type="region of interest" description="Disordered" evidence="1">
    <location>
        <begin position="41"/>
        <end position="117"/>
    </location>
</feature>
<organism evidence="2 3">
    <name type="scientific">Phaeosphaeria nodorum (strain SN15 / ATCC MYA-4574 / FGSC 10173)</name>
    <name type="common">Glume blotch fungus</name>
    <name type="synonym">Parastagonospora nodorum</name>
    <dbReference type="NCBI Taxonomy" id="321614"/>
    <lineage>
        <taxon>Eukaryota</taxon>
        <taxon>Fungi</taxon>
        <taxon>Dikarya</taxon>
        <taxon>Ascomycota</taxon>
        <taxon>Pezizomycotina</taxon>
        <taxon>Dothideomycetes</taxon>
        <taxon>Pleosporomycetidae</taxon>
        <taxon>Pleosporales</taxon>
        <taxon>Pleosporineae</taxon>
        <taxon>Phaeosphaeriaceae</taxon>
        <taxon>Parastagonospora</taxon>
    </lineage>
</organism>
<feature type="region of interest" description="Disordered" evidence="1">
    <location>
        <begin position="160"/>
        <end position="181"/>
    </location>
</feature>
<dbReference type="KEGG" id="pno:SNOG_08853"/>
<dbReference type="VEuPathDB" id="FungiDB:JI435_088530"/>
<dbReference type="Proteomes" id="UP000663193">
    <property type="component" value="Chromosome 7"/>
</dbReference>
<dbReference type="RefSeq" id="XP_001799157.1">
    <property type="nucleotide sequence ID" value="XM_001799105.1"/>
</dbReference>
<dbReference type="EMBL" id="CP069029">
    <property type="protein sequence ID" value="QRC97368.1"/>
    <property type="molecule type" value="Genomic_DNA"/>
</dbReference>